<feature type="transmembrane region" description="Helical" evidence="1">
    <location>
        <begin position="12"/>
        <end position="35"/>
    </location>
</feature>
<accession>A0A554XKW6</accession>
<sequence length="69" mass="7469">MRPFGSSPTAQRLWAMFVAGVAAVNFPLLALWATWAQQWGAAAPFVVALFAVWAVLIAALAWIVERAPD</sequence>
<keyword evidence="1" id="KW-1133">Transmembrane helix</keyword>
<name>A0A554XKW6_9BURK</name>
<dbReference type="EMBL" id="VJON01000001">
    <property type="protein sequence ID" value="TSE36475.1"/>
    <property type="molecule type" value="Genomic_DNA"/>
</dbReference>
<reference evidence="2 3" key="1">
    <citation type="submission" date="2019-07" db="EMBL/GenBank/DDBJ databases">
        <title>Tepidimonas charontis SPSP-6 draft genome.</title>
        <authorList>
            <person name="Da Costa M.S."/>
            <person name="Froufe H.J.C."/>
            <person name="Egas C."/>
            <person name="Albuquerque L."/>
        </authorList>
    </citation>
    <scope>NUCLEOTIDE SEQUENCE [LARGE SCALE GENOMIC DNA]</scope>
    <source>
        <strain evidence="2 3">SPSP-6</strain>
    </source>
</reference>
<organism evidence="2 3">
    <name type="scientific">Tepidimonas charontis</name>
    <dbReference type="NCBI Taxonomy" id="2267262"/>
    <lineage>
        <taxon>Bacteria</taxon>
        <taxon>Pseudomonadati</taxon>
        <taxon>Pseudomonadota</taxon>
        <taxon>Betaproteobacteria</taxon>
        <taxon>Burkholderiales</taxon>
        <taxon>Tepidimonas</taxon>
    </lineage>
</organism>
<evidence type="ECO:0000313" key="2">
    <source>
        <dbReference type="EMBL" id="TSE36475.1"/>
    </source>
</evidence>
<evidence type="ECO:0000313" key="3">
    <source>
        <dbReference type="Proteomes" id="UP000318294"/>
    </source>
</evidence>
<feature type="transmembrane region" description="Helical" evidence="1">
    <location>
        <begin position="41"/>
        <end position="64"/>
    </location>
</feature>
<proteinExistence type="predicted"/>
<dbReference type="AlphaFoldDB" id="A0A554XKW6"/>
<dbReference type="Proteomes" id="UP000318294">
    <property type="component" value="Unassembled WGS sequence"/>
</dbReference>
<keyword evidence="1" id="KW-0812">Transmembrane</keyword>
<keyword evidence="3" id="KW-1185">Reference proteome</keyword>
<protein>
    <submittedName>
        <fullName evidence="2">Uncharacterized protein</fullName>
    </submittedName>
</protein>
<comment type="caution">
    <text evidence="2">The sequence shown here is derived from an EMBL/GenBank/DDBJ whole genome shotgun (WGS) entry which is preliminary data.</text>
</comment>
<gene>
    <name evidence="2" type="ORF">Tchar_00099</name>
</gene>
<keyword evidence="1" id="KW-0472">Membrane</keyword>
<evidence type="ECO:0000256" key="1">
    <source>
        <dbReference type="SAM" id="Phobius"/>
    </source>
</evidence>